<proteinExistence type="predicted"/>
<comment type="caution">
    <text evidence="2">The sequence shown here is derived from an EMBL/GenBank/DDBJ whole genome shotgun (WGS) entry which is preliminary data.</text>
</comment>
<keyword evidence="3" id="KW-1185">Reference proteome</keyword>
<feature type="compositionally biased region" description="Basic and acidic residues" evidence="1">
    <location>
        <begin position="86"/>
        <end position="110"/>
    </location>
</feature>
<name>A0ABP4GT45_9PSEU</name>
<protein>
    <submittedName>
        <fullName evidence="2">Uncharacterized protein</fullName>
    </submittedName>
</protein>
<accession>A0ABP4GT45</accession>
<feature type="region of interest" description="Disordered" evidence="1">
    <location>
        <begin position="84"/>
        <end position="138"/>
    </location>
</feature>
<evidence type="ECO:0000256" key="1">
    <source>
        <dbReference type="SAM" id="MobiDB-lite"/>
    </source>
</evidence>
<sequence length="151" mass="16146">MLTGIHPALERAIGSKITHRAVLEILAQCGGPTGIRAAGTDTVAATAAETVLPQLAESLKTVLSQRTTLAAQVEELLDAHPLARGPDLHAAHGGQDRRPHPLDVSHRDTPGRLLNVNTSPTAHSMRYPRRVRPDSDRGCDRARARLTGIGR</sequence>
<evidence type="ECO:0000313" key="3">
    <source>
        <dbReference type="Proteomes" id="UP001500653"/>
    </source>
</evidence>
<dbReference type="Proteomes" id="UP001500653">
    <property type="component" value="Unassembled WGS sequence"/>
</dbReference>
<dbReference type="EMBL" id="BAAALN010000005">
    <property type="protein sequence ID" value="GAA1236005.1"/>
    <property type="molecule type" value="Genomic_DNA"/>
</dbReference>
<gene>
    <name evidence="2" type="ORF">GCM10009676_20130</name>
</gene>
<organism evidence="2 3">
    <name type="scientific">Prauserella halophila</name>
    <dbReference type="NCBI Taxonomy" id="185641"/>
    <lineage>
        <taxon>Bacteria</taxon>
        <taxon>Bacillati</taxon>
        <taxon>Actinomycetota</taxon>
        <taxon>Actinomycetes</taxon>
        <taxon>Pseudonocardiales</taxon>
        <taxon>Pseudonocardiaceae</taxon>
        <taxon>Prauserella</taxon>
    </lineage>
</organism>
<evidence type="ECO:0000313" key="2">
    <source>
        <dbReference type="EMBL" id="GAA1236005.1"/>
    </source>
</evidence>
<reference evidence="3" key="1">
    <citation type="journal article" date="2019" name="Int. J. Syst. Evol. Microbiol.">
        <title>The Global Catalogue of Microorganisms (GCM) 10K type strain sequencing project: providing services to taxonomists for standard genome sequencing and annotation.</title>
        <authorList>
            <consortium name="The Broad Institute Genomics Platform"/>
            <consortium name="The Broad Institute Genome Sequencing Center for Infectious Disease"/>
            <person name="Wu L."/>
            <person name="Ma J."/>
        </authorList>
    </citation>
    <scope>NUCLEOTIDE SEQUENCE [LARGE SCALE GENOMIC DNA]</scope>
    <source>
        <strain evidence="3">JCM 13023</strain>
    </source>
</reference>